<protein>
    <submittedName>
        <fullName evidence="2">Uncharacterized protein</fullName>
    </submittedName>
</protein>
<gene>
    <name evidence="2" type="ORF">FB45DRAFT_1029853</name>
</gene>
<dbReference type="Proteomes" id="UP001221142">
    <property type="component" value="Unassembled WGS sequence"/>
</dbReference>
<feature type="region of interest" description="Disordered" evidence="1">
    <location>
        <begin position="28"/>
        <end position="53"/>
    </location>
</feature>
<feature type="region of interest" description="Disordered" evidence="1">
    <location>
        <begin position="121"/>
        <end position="194"/>
    </location>
</feature>
<proteinExistence type="predicted"/>
<evidence type="ECO:0000313" key="3">
    <source>
        <dbReference type="Proteomes" id="UP001221142"/>
    </source>
</evidence>
<evidence type="ECO:0000313" key="2">
    <source>
        <dbReference type="EMBL" id="KAJ7625486.1"/>
    </source>
</evidence>
<comment type="caution">
    <text evidence="2">The sequence shown here is derived from an EMBL/GenBank/DDBJ whole genome shotgun (WGS) entry which is preliminary data.</text>
</comment>
<evidence type="ECO:0000256" key="1">
    <source>
        <dbReference type="SAM" id="MobiDB-lite"/>
    </source>
</evidence>
<accession>A0AAD7BMP1</accession>
<dbReference type="EMBL" id="JARKIF010000012">
    <property type="protein sequence ID" value="KAJ7625486.1"/>
    <property type="molecule type" value="Genomic_DNA"/>
</dbReference>
<keyword evidence="3" id="KW-1185">Reference proteome</keyword>
<name>A0AAD7BMP1_9AGAR</name>
<feature type="compositionally biased region" description="Polar residues" evidence="1">
    <location>
        <begin position="29"/>
        <end position="45"/>
    </location>
</feature>
<sequence length="358" mass="38626">MHPTLPWPVSPEFEDALALATERHMARTSPETLHPTSLEISSPYTPASPIVPRSGSLMMKTRVAVRDKNPHRFQVVPLRDAAQQNRDKDKLQSNLKPMQPPVPWIRQLAVLRPSGVGLGLTVPVERPATPKTPDRGRDRGPRGGDAFAGQIPRKGILRTLQGGSPRRPLPGSPDRKENRLTVDGNSISSKKRGRRRVYALETFNLDSDTTITPSSYQTTPASIPSEPTLPSLPTAIRLSNTEAPLSSHASTDTIKSATATSRHFKSPSLGAIHHLLSSSTSTTAVGIHDADATVTAAPSPMRINTKRYGVYTPGKLDFGSVSGETEVAMQDDKVEDGITSTFSFGALLVICRGAFNVV</sequence>
<reference evidence="2" key="1">
    <citation type="submission" date="2023-03" db="EMBL/GenBank/DDBJ databases">
        <title>Massive genome expansion in bonnet fungi (Mycena s.s.) driven by repeated elements and novel gene families across ecological guilds.</title>
        <authorList>
            <consortium name="Lawrence Berkeley National Laboratory"/>
            <person name="Harder C.B."/>
            <person name="Miyauchi S."/>
            <person name="Viragh M."/>
            <person name="Kuo A."/>
            <person name="Thoen E."/>
            <person name="Andreopoulos B."/>
            <person name="Lu D."/>
            <person name="Skrede I."/>
            <person name="Drula E."/>
            <person name="Henrissat B."/>
            <person name="Morin E."/>
            <person name="Kohler A."/>
            <person name="Barry K."/>
            <person name="LaButti K."/>
            <person name="Morin E."/>
            <person name="Salamov A."/>
            <person name="Lipzen A."/>
            <person name="Mereny Z."/>
            <person name="Hegedus B."/>
            <person name="Baldrian P."/>
            <person name="Stursova M."/>
            <person name="Weitz H."/>
            <person name="Taylor A."/>
            <person name="Grigoriev I.V."/>
            <person name="Nagy L.G."/>
            <person name="Martin F."/>
            <person name="Kauserud H."/>
        </authorList>
    </citation>
    <scope>NUCLEOTIDE SEQUENCE</scope>
    <source>
        <strain evidence="2">9284</strain>
    </source>
</reference>
<organism evidence="2 3">
    <name type="scientific">Roridomyces roridus</name>
    <dbReference type="NCBI Taxonomy" id="1738132"/>
    <lineage>
        <taxon>Eukaryota</taxon>
        <taxon>Fungi</taxon>
        <taxon>Dikarya</taxon>
        <taxon>Basidiomycota</taxon>
        <taxon>Agaricomycotina</taxon>
        <taxon>Agaricomycetes</taxon>
        <taxon>Agaricomycetidae</taxon>
        <taxon>Agaricales</taxon>
        <taxon>Marasmiineae</taxon>
        <taxon>Mycenaceae</taxon>
        <taxon>Roridomyces</taxon>
    </lineage>
</organism>
<feature type="compositionally biased region" description="Basic and acidic residues" evidence="1">
    <location>
        <begin position="132"/>
        <end position="142"/>
    </location>
</feature>
<dbReference type="AlphaFoldDB" id="A0AAD7BMP1"/>